<proteinExistence type="predicted"/>
<evidence type="ECO:0000313" key="3">
    <source>
        <dbReference type="Proteomes" id="UP000620139"/>
    </source>
</evidence>
<dbReference type="Pfam" id="PF11306">
    <property type="entry name" value="DUF3108"/>
    <property type="match status" value="1"/>
</dbReference>
<dbReference type="EMBL" id="JAEDAL010000001">
    <property type="protein sequence ID" value="MBH9551879.1"/>
    <property type="molecule type" value="Genomic_DNA"/>
</dbReference>
<keyword evidence="3" id="KW-1185">Reference proteome</keyword>
<comment type="caution">
    <text evidence="2">The sequence shown here is derived from an EMBL/GenBank/DDBJ whole genome shotgun (WGS) entry which is preliminary data.</text>
</comment>
<evidence type="ECO:0000256" key="1">
    <source>
        <dbReference type="SAM" id="MobiDB-lite"/>
    </source>
</evidence>
<dbReference type="RefSeq" id="WP_198099474.1">
    <property type="nucleotide sequence ID" value="NZ_JAEDAL010000001.1"/>
</dbReference>
<protein>
    <recommendedName>
        <fullName evidence="4">DUF3108 domain-containing protein</fullName>
    </recommendedName>
</protein>
<accession>A0A931IVQ8</accession>
<gene>
    <name evidence="2" type="ORF">I7X43_03355</name>
</gene>
<organism evidence="2 3">
    <name type="scientific">Inhella gelatinilytica</name>
    <dbReference type="NCBI Taxonomy" id="2795030"/>
    <lineage>
        <taxon>Bacteria</taxon>
        <taxon>Pseudomonadati</taxon>
        <taxon>Pseudomonadota</taxon>
        <taxon>Betaproteobacteria</taxon>
        <taxon>Burkholderiales</taxon>
        <taxon>Sphaerotilaceae</taxon>
        <taxon>Inhella</taxon>
    </lineage>
</organism>
<dbReference type="AlphaFoldDB" id="A0A931IVQ8"/>
<reference evidence="2" key="1">
    <citation type="submission" date="2020-12" db="EMBL/GenBank/DDBJ databases">
        <title>The genome sequence of Inhella sp. 4Y17.</title>
        <authorList>
            <person name="Liu Y."/>
        </authorList>
    </citation>
    <scope>NUCLEOTIDE SEQUENCE</scope>
    <source>
        <strain evidence="2">4Y10</strain>
    </source>
</reference>
<feature type="region of interest" description="Disordered" evidence="1">
    <location>
        <begin position="210"/>
        <end position="229"/>
    </location>
</feature>
<evidence type="ECO:0000313" key="2">
    <source>
        <dbReference type="EMBL" id="MBH9551879.1"/>
    </source>
</evidence>
<sequence>MSPAAAVEPPEERTGRGLKALPPTAWEARYTLTMAGEEGVAILHWRPEGDRYTLSLERSLASRALPTWHSEGQLSAEGLQPLHFRAQRGPRPRERMTFLPEEGQAHFSALNATQPVAALTQDRLSWLVQLVALTQAAAPETTELPVTRVGWRGNTQQLVFRRQPPQAEDPPGTVLWRGELREGGGFEIEAWLDPQRGHWPRRLRQRFEGEPRSEWVLQAGPADLDPRAP</sequence>
<evidence type="ECO:0008006" key="4">
    <source>
        <dbReference type="Google" id="ProtNLM"/>
    </source>
</evidence>
<dbReference type="InterPro" id="IPR021457">
    <property type="entry name" value="DUF3108"/>
</dbReference>
<dbReference type="Proteomes" id="UP000620139">
    <property type="component" value="Unassembled WGS sequence"/>
</dbReference>
<name>A0A931IVQ8_9BURK</name>